<dbReference type="EMBL" id="BAAANN010000055">
    <property type="protein sequence ID" value="GAA1990555.1"/>
    <property type="molecule type" value="Genomic_DNA"/>
</dbReference>
<dbReference type="Pfam" id="PF04138">
    <property type="entry name" value="GtrA_DPMS_TM"/>
    <property type="match status" value="1"/>
</dbReference>
<name>A0ABN2SQ00_9PSEU</name>
<evidence type="ECO:0000256" key="6">
    <source>
        <dbReference type="SAM" id="Phobius"/>
    </source>
</evidence>
<dbReference type="PANTHER" id="PTHR38459:SF1">
    <property type="entry name" value="PROPHAGE BACTOPRENOL-LINKED GLUCOSE TRANSLOCASE HOMOLOG"/>
    <property type="match status" value="1"/>
</dbReference>
<dbReference type="InterPro" id="IPR051401">
    <property type="entry name" value="GtrA_CellWall_Glycosyl"/>
</dbReference>
<dbReference type="PANTHER" id="PTHR38459">
    <property type="entry name" value="PROPHAGE BACTOPRENOL-LINKED GLUCOSE TRANSLOCASE HOMOLOG"/>
    <property type="match status" value="1"/>
</dbReference>
<reference evidence="8 9" key="1">
    <citation type="journal article" date="2019" name="Int. J. Syst. Evol. Microbiol.">
        <title>The Global Catalogue of Microorganisms (GCM) 10K type strain sequencing project: providing services to taxonomists for standard genome sequencing and annotation.</title>
        <authorList>
            <consortium name="The Broad Institute Genomics Platform"/>
            <consortium name="The Broad Institute Genome Sequencing Center for Infectious Disease"/>
            <person name="Wu L."/>
            <person name="Ma J."/>
        </authorList>
    </citation>
    <scope>NUCLEOTIDE SEQUENCE [LARGE SCALE GENOMIC DNA]</scope>
    <source>
        <strain evidence="8 9">JCM 14545</strain>
    </source>
</reference>
<comment type="similarity">
    <text evidence="2">Belongs to the GtrA family.</text>
</comment>
<keyword evidence="3 6" id="KW-0812">Transmembrane</keyword>
<accession>A0ABN2SQ00</accession>
<keyword evidence="9" id="KW-1185">Reference proteome</keyword>
<dbReference type="InterPro" id="IPR007267">
    <property type="entry name" value="GtrA_DPMS_TM"/>
</dbReference>
<evidence type="ECO:0000256" key="1">
    <source>
        <dbReference type="ARBA" id="ARBA00004141"/>
    </source>
</evidence>
<keyword evidence="4 6" id="KW-1133">Transmembrane helix</keyword>
<feature type="transmembrane region" description="Helical" evidence="6">
    <location>
        <begin position="51"/>
        <end position="70"/>
    </location>
</feature>
<keyword evidence="5 6" id="KW-0472">Membrane</keyword>
<feature type="transmembrane region" description="Helical" evidence="6">
    <location>
        <begin position="21"/>
        <end position="39"/>
    </location>
</feature>
<protein>
    <submittedName>
        <fullName evidence="8">GtrA family protein</fullName>
    </submittedName>
</protein>
<comment type="subcellular location">
    <subcellularLocation>
        <location evidence="1">Membrane</location>
        <topology evidence="1">Multi-pass membrane protein</topology>
    </subcellularLocation>
</comment>
<evidence type="ECO:0000256" key="2">
    <source>
        <dbReference type="ARBA" id="ARBA00009399"/>
    </source>
</evidence>
<evidence type="ECO:0000313" key="8">
    <source>
        <dbReference type="EMBL" id="GAA1990555.1"/>
    </source>
</evidence>
<evidence type="ECO:0000256" key="4">
    <source>
        <dbReference type="ARBA" id="ARBA00022989"/>
    </source>
</evidence>
<proteinExistence type="inferred from homology"/>
<evidence type="ECO:0000259" key="7">
    <source>
        <dbReference type="Pfam" id="PF04138"/>
    </source>
</evidence>
<dbReference type="RefSeq" id="WP_344431050.1">
    <property type="nucleotide sequence ID" value="NZ_BAAANN010000055.1"/>
</dbReference>
<comment type="caution">
    <text evidence="8">The sequence shown here is derived from an EMBL/GenBank/DDBJ whole genome shotgun (WGS) entry which is preliminary data.</text>
</comment>
<organism evidence="8 9">
    <name type="scientific">Amycolatopsis minnesotensis</name>
    <dbReference type="NCBI Taxonomy" id="337894"/>
    <lineage>
        <taxon>Bacteria</taxon>
        <taxon>Bacillati</taxon>
        <taxon>Actinomycetota</taxon>
        <taxon>Actinomycetes</taxon>
        <taxon>Pseudonocardiales</taxon>
        <taxon>Pseudonocardiaceae</taxon>
        <taxon>Amycolatopsis</taxon>
    </lineage>
</organism>
<feature type="transmembrane region" description="Helical" evidence="6">
    <location>
        <begin position="128"/>
        <end position="147"/>
    </location>
</feature>
<feature type="transmembrane region" description="Helical" evidence="6">
    <location>
        <begin position="90"/>
        <end position="108"/>
    </location>
</feature>
<sequence length="176" mass="19575">MWGSLRALPGPVKRLLIRHGELARFALVGGFCFVLTHVADYALKLTVLTEKPLTAFGLATILATVASYVLNREWAFRTRGGRQRRHEAALFFLVSAISVGLSLVPLWISRYVLGLAVPNVAFLTQEIADYVASFLLGTLLGTAFRWWGFRKWVFPAQVNAVSGRARHYPETDEKAA</sequence>
<evidence type="ECO:0000256" key="5">
    <source>
        <dbReference type="ARBA" id="ARBA00023136"/>
    </source>
</evidence>
<evidence type="ECO:0000256" key="3">
    <source>
        <dbReference type="ARBA" id="ARBA00022692"/>
    </source>
</evidence>
<gene>
    <name evidence="8" type="ORF">GCM10009754_81210</name>
</gene>
<dbReference type="Proteomes" id="UP001501116">
    <property type="component" value="Unassembled WGS sequence"/>
</dbReference>
<evidence type="ECO:0000313" key="9">
    <source>
        <dbReference type="Proteomes" id="UP001501116"/>
    </source>
</evidence>
<feature type="domain" description="GtrA/DPMS transmembrane" evidence="7">
    <location>
        <begin position="24"/>
        <end position="154"/>
    </location>
</feature>